<sequence>MDLLRMIVQQIEHSGKMQVLVDATRLTVLPESMVRYRMGIRTGEAFHARVRVALVHPPVEDDNFWETVARNRGAMARSGTDRAELIAWLMEDLNVPYPGS</sequence>
<organism evidence="1 2">
    <name type="scientific">Blastopirellula marina</name>
    <dbReference type="NCBI Taxonomy" id="124"/>
    <lineage>
        <taxon>Bacteria</taxon>
        <taxon>Pseudomonadati</taxon>
        <taxon>Planctomycetota</taxon>
        <taxon>Planctomycetia</taxon>
        <taxon>Pirellulales</taxon>
        <taxon>Pirellulaceae</taxon>
        <taxon>Blastopirellula</taxon>
    </lineage>
</organism>
<dbReference type="EMBL" id="PUHZ01000010">
    <property type="protein sequence ID" value="PQO46371.1"/>
    <property type="molecule type" value="Genomic_DNA"/>
</dbReference>
<name>A0A2S8GPU1_9BACT</name>
<dbReference type="Proteomes" id="UP000237819">
    <property type="component" value="Unassembled WGS sequence"/>
</dbReference>
<evidence type="ECO:0000313" key="2">
    <source>
        <dbReference type="Proteomes" id="UP000237819"/>
    </source>
</evidence>
<reference evidence="1 2" key="1">
    <citation type="submission" date="2018-02" db="EMBL/GenBank/DDBJ databases">
        <title>Comparative genomes isolates from brazilian mangrove.</title>
        <authorList>
            <person name="Araujo J.E."/>
            <person name="Taketani R.G."/>
            <person name="Silva M.C.P."/>
            <person name="Loureco M.V."/>
            <person name="Andreote F.D."/>
        </authorList>
    </citation>
    <scope>NUCLEOTIDE SEQUENCE [LARGE SCALE GENOMIC DNA]</scope>
    <source>
        <strain evidence="1 2">Nap-Phe MGV</strain>
    </source>
</reference>
<comment type="caution">
    <text evidence="1">The sequence shown here is derived from an EMBL/GenBank/DDBJ whole genome shotgun (WGS) entry which is preliminary data.</text>
</comment>
<proteinExistence type="predicted"/>
<protein>
    <submittedName>
        <fullName evidence="1">Uncharacterized protein</fullName>
    </submittedName>
</protein>
<gene>
    <name evidence="1" type="ORF">C5Y93_10340</name>
</gene>
<dbReference type="AlphaFoldDB" id="A0A2S8GPU1"/>
<evidence type="ECO:0000313" key="1">
    <source>
        <dbReference type="EMBL" id="PQO46371.1"/>
    </source>
</evidence>
<accession>A0A2S8GPU1</accession>